<dbReference type="EMBL" id="JAAPAO010003103">
    <property type="protein sequence ID" value="KAF4646793.1"/>
    <property type="molecule type" value="Genomic_DNA"/>
</dbReference>
<comment type="caution">
    <text evidence="2">The sequence shown here is derived from an EMBL/GenBank/DDBJ whole genome shotgun (WGS) entry which is preliminary data.</text>
</comment>
<feature type="non-terminal residue" evidence="2">
    <location>
        <position position="183"/>
    </location>
</feature>
<feature type="domain" description="Integrase zinc-binding" evidence="1">
    <location>
        <begin position="89"/>
        <end position="145"/>
    </location>
</feature>
<dbReference type="AlphaFoldDB" id="A0A7J6KHH4"/>
<proteinExistence type="predicted"/>
<dbReference type="PANTHER" id="PTHR37984">
    <property type="entry name" value="PROTEIN CBG26694"/>
    <property type="match status" value="1"/>
</dbReference>
<dbReference type="OrthoDB" id="115435at2759"/>
<dbReference type="Pfam" id="PF17921">
    <property type="entry name" value="Integrase_H2C2"/>
    <property type="match status" value="1"/>
</dbReference>
<protein>
    <recommendedName>
        <fullName evidence="1">Integrase zinc-binding domain-containing protein</fullName>
    </recommendedName>
</protein>
<dbReference type="InterPro" id="IPR050951">
    <property type="entry name" value="Retrovirus_Pol_polyprotein"/>
</dbReference>
<evidence type="ECO:0000313" key="2">
    <source>
        <dbReference type="EMBL" id="KAF4646793.1"/>
    </source>
</evidence>
<evidence type="ECO:0000259" key="1">
    <source>
        <dbReference type="Pfam" id="PF17921"/>
    </source>
</evidence>
<sequence length="183" mass="20180">HVRAPGSNAVVLSPTFSFAELLDAQKEDVVVSQVASRVQDDTPLSRAELKGPDFIPYKRVWKTLDVCDGLLVRQVRPSIYTGPIWVPVVPSSLRPLMIQRFHDDVGHVGAPKLLEKIQTLGYWPCMAEDIERYVSSCDGCLNSKKSKPSPAPLMPVPIGRPWETVAIDLLTVPENPEGISTLL</sequence>
<dbReference type="FunFam" id="1.10.340.70:FF:000001">
    <property type="entry name" value="Retrovirus-related Pol polyprotein from transposon gypsy-like Protein"/>
    <property type="match status" value="1"/>
</dbReference>
<dbReference type="PANTHER" id="PTHR37984:SF15">
    <property type="entry name" value="INTEGRASE CATALYTIC DOMAIN-CONTAINING PROTEIN"/>
    <property type="match status" value="1"/>
</dbReference>
<name>A0A7J6KHH4_PERCH</name>
<accession>A0A7J6KHH4</accession>
<gene>
    <name evidence="2" type="ORF">FOL47_005652</name>
</gene>
<evidence type="ECO:0000313" key="3">
    <source>
        <dbReference type="Proteomes" id="UP000591131"/>
    </source>
</evidence>
<feature type="non-terminal residue" evidence="2">
    <location>
        <position position="1"/>
    </location>
</feature>
<dbReference type="Gene3D" id="1.10.340.70">
    <property type="match status" value="1"/>
</dbReference>
<keyword evidence="3" id="KW-1185">Reference proteome</keyword>
<dbReference type="InterPro" id="IPR041588">
    <property type="entry name" value="Integrase_H2C2"/>
</dbReference>
<reference evidence="2 3" key="1">
    <citation type="submission" date="2020-04" db="EMBL/GenBank/DDBJ databases">
        <title>Perkinsus chesapeaki whole genome sequence.</title>
        <authorList>
            <person name="Bogema D.R."/>
        </authorList>
    </citation>
    <scope>NUCLEOTIDE SEQUENCE [LARGE SCALE GENOMIC DNA]</scope>
    <source>
        <strain evidence="2">ATCC PRA-425</strain>
    </source>
</reference>
<organism evidence="2 3">
    <name type="scientific">Perkinsus chesapeaki</name>
    <name type="common">Clam parasite</name>
    <name type="synonym">Perkinsus andrewsi</name>
    <dbReference type="NCBI Taxonomy" id="330153"/>
    <lineage>
        <taxon>Eukaryota</taxon>
        <taxon>Sar</taxon>
        <taxon>Alveolata</taxon>
        <taxon>Perkinsozoa</taxon>
        <taxon>Perkinsea</taxon>
        <taxon>Perkinsida</taxon>
        <taxon>Perkinsidae</taxon>
        <taxon>Perkinsus</taxon>
    </lineage>
</organism>
<dbReference type="Proteomes" id="UP000591131">
    <property type="component" value="Unassembled WGS sequence"/>
</dbReference>